<dbReference type="AlphaFoldDB" id="A0ABD3UFM2"/>
<evidence type="ECO:0000313" key="2">
    <source>
        <dbReference type="Proteomes" id="UP001634394"/>
    </source>
</evidence>
<gene>
    <name evidence="1" type="ORF">ACJMK2_018603</name>
</gene>
<name>A0ABD3UFM2_SINWO</name>
<protein>
    <submittedName>
        <fullName evidence="1">Uncharacterized protein</fullName>
    </submittedName>
</protein>
<sequence length="57" mass="6467">MSVADEVEVEGAIIASGQPRRKAALLNLMEFTDAEILEYDEELNLEHIQPPKETKRK</sequence>
<feature type="non-terminal residue" evidence="1">
    <location>
        <position position="57"/>
    </location>
</feature>
<dbReference type="Proteomes" id="UP001634394">
    <property type="component" value="Unassembled WGS sequence"/>
</dbReference>
<dbReference type="EMBL" id="JBJQND010000016">
    <property type="protein sequence ID" value="KAL3847706.1"/>
    <property type="molecule type" value="Genomic_DNA"/>
</dbReference>
<organism evidence="1 2">
    <name type="scientific">Sinanodonta woodiana</name>
    <name type="common">Chinese pond mussel</name>
    <name type="synonym">Anodonta woodiana</name>
    <dbReference type="NCBI Taxonomy" id="1069815"/>
    <lineage>
        <taxon>Eukaryota</taxon>
        <taxon>Metazoa</taxon>
        <taxon>Spiralia</taxon>
        <taxon>Lophotrochozoa</taxon>
        <taxon>Mollusca</taxon>
        <taxon>Bivalvia</taxon>
        <taxon>Autobranchia</taxon>
        <taxon>Heteroconchia</taxon>
        <taxon>Palaeoheterodonta</taxon>
        <taxon>Unionida</taxon>
        <taxon>Unionoidea</taxon>
        <taxon>Unionidae</taxon>
        <taxon>Unioninae</taxon>
        <taxon>Sinanodonta</taxon>
    </lineage>
</organism>
<proteinExistence type="predicted"/>
<evidence type="ECO:0000313" key="1">
    <source>
        <dbReference type="EMBL" id="KAL3847706.1"/>
    </source>
</evidence>
<reference evidence="1 2" key="1">
    <citation type="submission" date="2024-11" db="EMBL/GenBank/DDBJ databases">
        <title>Chromosome-level genome assembly of the freshwater bivalve Anodonta woodiana.</title>
        <authorList>
            <person name="Chen X."/>
        </authorList>
    </citation>
    <scope>NUCLEOTIDE SEQUENCE [LARGE SCALE GENOMIC DNA]</scope>
    <source>
        <strain evidence="1">MN2024</strain>
        <tissue evidence="1">Gills</tissue>
    </source>
</reference>
<accession>A0ABD3UFM2</accession>
<comment type="caution">
    <text evidence="1">The sequence shown here is derived from an EMBL/GenBank/DDBJ whole genome shotgun (WGS) entry which is preliminary data.</text>
</comment>
<keyword evidence="2" id="KW-1185">Reference proteome</keyword>